<keyword evidence="4" id="KW-1185">Reference proteome</keyword>
<feature type="domain" description="Arb2" evidence="2">
    <location>
        <begin position="15"/>
        <end position="298"/>
    </location>
</feature>
<dbReference type="SUPFAM" id="SSF53474">
    <property type="entry name" value="alpha/beta-Hydrolases"/>
    <property type="match status" value="1"/>
</dbReference>
<evidence type="ECO:0000313" key="3">
    <source>
        <dbReference type="EMBL" id="RDL35900.1"/>
    </source>
</evidence>
<comment type="caution">
    <text evidence="3">The sequence shown here is derived from an EMBL/GenBank/DDBJ whole genome shotgun (WGS) entry which is preliminary data.</text>
</comment>
<dbReference type="PANTHER" id="PTHR21357:SF4">
    <property type="entry name" value="FAM172 FAMILY PROTEIN HOMOLOG CG10038"/>
    <property type="match status" value="1"/>
</dbReference>
<evidence type="ECO:0000313" key="4">
    <source>
        <dbReference type="Proteomes" id="UP000254866"/>
    </source>
</evidence>
<name>A0A370TK47_9HELO</name>
<protein>
    <recommendedName>
        <fullName evidence="2">Arb2 domain-containing protein</fullName>
    </recommendedName>
</protein>
<dbReference type="InterPro" id="IPR029058">
    <property type="entry name" value="AB_hydrolase_fold"/>
</dbReference>
<organism evidence="3 4">
    <name type="scientific">Venustampulla echinocandica</name>
    <dbReference type="NCBI Taxonomy" id="2656787"/>
    <lineage>
        <taxon>Eukaryota</taxon>
        <taxon>Fungi</taxon>
        <taxon>Dikarya</taxon>
        <taxon>Ascomycota</taxon>
        <taxon>Pezizomycotina</taxon>
        <taxon>Leotiomycetes</taxon>
        <taxon>Helotiales</taxon>
        <taxon>Pleuroascaceae</taxon>
        <taxon>Venustampulla</taxon>
    </lineage>
</organism>
<dbReference type="PANTHER" id="PTHR21357">
    <property type="entry name" value="FAM172 FAMILY PROTEIN HOMOLOG CG10038"/>
    <property type="match status" value="1"/>
</dbReference>
<dbReference type="GO" id="GO:0005634">
    <property type="term" value="C:nucleus"/>
    <property type="evidence" value="ECO:0007669"/>
    <property type="project" value="TreeGrafter"/>
</dbReference>
<reference evidence="3 4" key="1">
    <citation type="journal article" date="2018" name="IMA Fungus">
        <title>IMA Genome-F 9: Draft genome sequence of Annulohypoxylon stygium, Aspergillus mulundensis, Berkeleyomyces basicola (syn. Thielaviopsis basicola), Ceratocystis smalleyi, two Cercospora beticola strains, Coleophoma cylindrospora, Fusarium fracticaudum, Phialophora cf. hyalina, and Morchella septimelata.</title>
        <authorList>
            <person name="Wingfield B.D."/>
            <person name="Bills G.F."/>
            <person name="Dong Y."/>
            <person name="Huang W."/>
            <person name="Nel W.J."/>
            <person name="Swalarsk-Parry B.S."/>
            <person name="Vaghefi N."/>
            <person name="Wilken P.M."/>
            <person name="An Z."/>
            <person name="de Beer Z.W."/>
            <person name="De Vos L."/>
            <person name="Chen L."/>
            <person name="Duong T.A."/>
            <person name="Gao Y."/>
            <person name="Hammerbacher A."/>
            <person name="Kikkert J.R."/>
            <person name="Li Y."/>
            <person name="Li H."/>
            <person name="Li K."/>
            <person name="Li Q."/>
            <person name="Liu X."/>
            <person name="Ma X."/>
            <person name="Naidoo K."/>
            <person name="Pethybridge S.J."/>
            <person name="Sun J."/>
            <person name="Steenkamp E.T."/>
            <person name="van der Nest M.A."/>
            <person name="van Wyk S."/>
            <person name="Wingfield M.J."/>
            <person name="Xiong C."/>
            <person name="Yue Q."/>
            <person name="Zhang X."/>
        </authorList>
    </citation>
    <scope>NUCLEOTIDE SEQUENCE [LARGE SCALE GENOMIC DNA]</scope>
    <source>
        <strain evidence="3 4">BP 5553</strain>
    </source>
</reference>
<dbReference type="RefSeq" id="XP_031868556.1">
    <property type="nucleotide sequence ID" value="XM_032015135.1"/>
</dbReference>
<gene>
    <name evidence="3" type="ORF">BP5553_06512</name>
</gene>
<dbReference type="OrthoDB" id="421951at2759"/>
<proteinExistence type="predicted"/>
<accession>A0A370TK47</accession>
<dbReference type="GO" id="GO:0035197">
    <property type="term" value="F:siRNA binding"/>
    <property type="evidence" value="ECO:0007669"/>
    <property type="project" value="TreeGrafter"/>
</dbReference>
<evidence type="ECO:0000259" key="2">
    <source>
        <dbReference type="Pfam" id="PF22749"/>
    </source>
</evidence>
<dbReference type="Proteomes" id="UP000254866">
    <property type="component" value="Unassembled WGS sequence"/>
</dbReference>
<dbReference type="GO" id="GO:0031048">
    <property type="term" value="P:regulatory ncRNA-mediated heterochromatin formation"/>
    <property type="evidence" value="ECO:0007669"/>
    <property type="project" value="TreeGrafter"/>
</dbReference>
<evidence type="ECO:0000256" key="1">
    <source>
        <dbReference type="SAM" id="MobiDB-lite"/>
    </source>
</evidence>
<dbReference type="InterPro" id="IPR053858">
    <property type="entry name" value="Arb2_dom"/>
</dbReference>
<sequence length="423" mass="47693">MFRRLPVGLPKDPVFPADLKELGYFVKDNDEIRNIENPRAYFKFFLTKNDRYNCLQREAMNEAIRNIVSERLQKLGLEKIRLPLDAKANEPTLPIFISSDIKTKKRVVILFYEHTQDLGLFAHRIIGGKGGIDEGSAVNFAKYIQTQKTSGDNDDSPGIILANMGQLRWWRRGKKAVTQNTWFALPQKSAVERPYQFDLEKNTIRGNRTTEEHVDYIFSAVVEQLVDPEAFLDVIGVSAGAMQVSRFLDNHGNFKRWGGRIAAFAAVATWFHAHDIKNVALAEWLADRGRVYIISDEPDDTFLAGPKGRKRIPAYGCPVFSLGEPYYSETMLPKGYKTVLNWFQEVADDLEYLNPSFERIDIGGEESDEEVPMGWGGENQDVSDELHDNDSPGLEGGGVKLEELVDNPGGNDGGVKLEVDETK</sequence>
<dbReference type="GeneID" id="43599361"/>
<dbReference type="InterPro" id="IPR048263">
    <property type="entry name" value="Arb2"/>
</dbReference>
<dbReference type="EMBL" id="NPIC01000005">
    <property type="protein sequence ID" value="RDL35900.1"/>
    <property type="molecule type" value="Genomic_DNA"/>
</dbReference>
<feature type="region of interest" description="Disordered" evidence="1">
    <location>
        <begin position="364"/>
        <end position="423"/>
    </location>
</feature>
<dbReference type="STRING" id="2656787.A0A370TK47"/>
<dbReference type="AlphaFoldDB" id="A0A370TK47"/>
<dbReference type="Pfam" id="PF22749">
    <property type="entry name" value="Arb2"/>
    <property type="match status" value="1"/>
</dbReference>